<sequence length="599" mass="65457">MKDPAFGKDAVRALATADSFARGRDYVRSGAVSGLVRRGDRLTAHVEGSDFAPYEVTVDLHQGGVAATRCSCPYDWGGACKHVVAVLLKYLDTPDSVVERPPLDGVLRNLDREALAALLTRRAEEDPAFALWIEAELAAGAPDPLSASPRRTAVDPEPIKRQAEALLSGRTSRRDRWSDNGAAVDEDAFGALIDKAKPFLEAGDGRNALRILEPVTEALVPAWLEQADWDETLHEFFPVLGQMIAEAVLLGGLLPEERDDLMVRLDVWQGMLDEYGLDDHLQVAIDALEQGWDEIGLDDILAGKGRSWPLSGHGDWTTARLTQARLRVLEIGGRTDEFLNLARAAGCHGDHAAMLVRRGCSTDAIAYARKRFRSAEEALQLSRLLKETGQVDAALELAGWGLSLKPEGDRLFGVVGLARWLRDSAAALGRDTVAVTAAGSAFEHSLSLEDFRAAEMLAGPGWAELRPHLLACLAAPTYAHDRTEIFLGEGMIDEAVRSVDVENTLRNPANDVLLRLVEAAHASHPDWVIDVAERIAANVMDAGQSGFYELAAQWLEKAALAHDAAGRFEDWITRIDALIEKHRRKHKLRPLLEALRPRA</sequence>
<dbReference type="EMBL" id="QZWZ01000034">
    <property type="protein sequence ID" value="RJT30792.1"/>
    <property type="molecule type" value="Genomic_DNA"/>
</dbReference>
<accession>A0A3A5K7B6</accession>
<reference evidence="3 4" key="1">
    <citation type="submission" date="2018-09" db="EMBL/GenBank/DDBJ databases">
        <title>Mesorhizobium carmichaelinearum sp. nov. isolated from Carmichaelinea spp. root nodules in New Zealand.</title>
        <authorList>
            <person name="De Meyer S.E."/>
        </authorList>
    </citation>
    <scope>NUCLEOTIDE SEQUENCE [LARGE SCALE GENOMIC DNA]</scope>
    <source>
        <strain evidence="3 4">ICMP19557</strain>
    </source>
</reference>
<dbReference type="GO" id="GO:0008270">
    <property type="term" value="F:zinc ion binding"/>
    <property type="evidence" value="ECO:0007669"/>
    <property type="project" value="UniProtKB-KW"/>
</dbReference>
<keyword evidence="1" id="KW-0863">Zinc-finger</keyword>
<proteinExistence type="predicted"/>
<keyword evidence="1" id="KW-0479">Metal-binding</keyword>
<dbReference type="Pfam" id="PF04434">
    <property type="entry name" value="SWIM"/>
    <property type="match status" value="1"/>
</dbReference>
<dbReference type="InterPro" id="IPR007527">
    <property type="entry name" value="Znf_SWIM"/>
</dbReference>
<dbReference type="RefSeq" id="WP_120017789.1">
    <property type="nucleotide sequence ID" value="NZ_QZWZ01000034.1"/>
</dbReference>
<organism evidence="3 4">
    <name type="scientific">Mesorhizobium waimense</name>
    <dbReference type="NCBI Taxonomy" id="1300307"/>
    <lineage>
        <taxon>Bacteria</taxon>
        <taxon>Pseudomonadati</taxon>
        <taxon>Pseudomonadota</taxon>
        <taxon>Alphaproteobacteria</taxon>
        <taxon>Hyphomicrobiales</taxon>
        <taxon>Phyllobacteriaceae</taxon>
        <taxon>Mesorhizobium</taxon>
    </lineage>
</organism>
<evidence type="ECO:0000313" key="3">
    <source>
        <dbReference type="EMBL" id="RJT30792.1"/>
    </source>
</evidence>
<name>A0A3A5K7B6_9HYPH</name>
<evidence type="ECO:0000256" key="1">
    <source>
        <dbReference type="PROSITE-ProRule" id="PRU00325"/>
    </source>
</evidence>
<evidence type="ECO:0000313" key="4">
    <source>
        <dbReference type="Proteomes" id="UP000272706"/>
    </source>
</evidence>
<dbReference type="OrthoDB" id="7593573at2"/>
<keyword evidence="1" id="KW-0862">Zinc</keyword>
<dbReference type="Proteomes" id="UP000272706">
    <property type="component" value="Unassembled WGS sequence"/>
</dbReference>
<keyword evidence="4" id="KW-1185">Reference proteome</keyword>
<evidence type="ECO:0000259" key="2">
    <source>
        <dbReference type="PROSITE" id="PS50966"/>
    </source>
</evidence>
<protein>
    <recommendedName>
        <fullName evidence="2">SWIM-type domain-containing protein</fullName>
    </recommendedName>
</protein>
<comment type="caution">
    <text evidence="3">The sequence shown here is derived from an EMBL/GenBank/DDBJ whole genome shotgun (WGS) entry which is preliminary data.</text>
</comment>
<gene>
    <name evidence="3" type="ORF">D3227_29760</name>
</gene>
<feature type="domain" description="SWIM-type" evidence="2">
    <location>
        <begin position="54"/>
        <end position="91"/>
    </location>
</feature>
<dbReference type="AlphaFoldDB" id="A0A3A5K7B6"/>
<dbReference type="PROSITE" id="PS50966">
    <property type="entry name" value="ZF_SWIM"/>
    <property type="match status" value="1"/>
</dbReference>